<evidence type="ECO:0000256" key="9">
    <source>
        <dbReference type="SAM" id="MobiDB-lite"/>
    </source>
</evidence>
<evidence type="ECO:0000313" key="13">
    <source>
        <dbReference type="Proteomes" id="UP001197093"/>
    </source>
</evidence>
<dbReference type="Pfam" id="PF12906">
    <property type="entry name" value="RINGv"/>
    <property type="match status" value="1"/>
</dbReference>
<comment type="subcellular location">
    <subcellularLocation>
        <location evidence="1">Membrane</location>
        <topology evidence="1">Multi-pass membrane protein</topology>
    </subcellularLocation>
</comment>
<evidence type="ECO:0000313" key="12">
    <source>
        <dbReference type="EMBL" id="KAG7288198.1"/>
    </source>
</evidence>
<dbReference type="PANTHER" id="PTHR46283">
    <property type="entry name" value="E3 UBIQUITIN-PROTEIN LIGASE MARCH5"/>
    <property type="match status" value="1"/>
</dbReference>
<evidence type="ECO:0000256" key="7">
    <source>
        <dbReference type="ARBA" id="ARBA00023136"/>
    </source>
</evidence>
<evidence type="ECO:0000256" key="2">
    <source>
        <dbReference type="ARBA" id="ARBA00022692"/>
    </source>
</evidence>
<feature type="region of interest" description="Disordered" evidence="9">
    <location>
        <begin position="312"/>
        <end position="408"/>
    </location>
</feature>
<feature type="compositionally biased region" description="Low complexity" evidence="9">
    <location>
        <begin position="385"/>
        <end position="399"/>
    </location>
</feature>
<organism evidence="12 13">
    <name type="scientific">Staphylotrichum longicolle</name>
    <dbReference type="NCBI Taxonomy" id="669026"/>
    <lineage>
        <taxon>Eukaryota</taxon>
        <taxon>Fungi</taxon>
        <taxon>Dikarya</taxon>
        <taxon>Ascomycota</taxon>
        <taxon>Pezizomycotina</taxon>
        <taxon>Sordariomycetes</taxon>
        <taxon>Sordariomycetidae</taxon>
        <taxon>Sordariales</taxon>
        <taxon>Chaetomiaceae</taxon>
        <taxon>Staphylotrichum</taxon>
    </lineage>
</organism>
<dbReference type="GO" id="GO:0008270">
    <property type="term" value="F:zinc ion binding"/>
    <property type="evidence" value="ECO:0007669"/>
    <property type="project" value="UniProtKB-KW"/>
</dbReference>
<reference evidence="12" key="1">
    <citation type="submission" date="2023-02" db="EMBL/GenBank/DDBJ databases">
        <authorList>
            <person name="Palmer J.M."/>
        </authorList>
    </citation>
    <scope>NUCLEOTIDE SEQUENCE</scope>
    <source>
        <strain evidence="12">FW57</strain>
    </source>
</reference>
<feature type="domain" description="RING-CH-type" evidence="11">
    <location>
        <begin position="13"/>
        <end position="81"/>
    </location>
</feature>
<evidence type="ECO:0000256" key="4">
    <source>
        <dbReference type="ARBA" id="ARBA00022771"/>
    </source>
</evidence>
<gene>
    <name evidence="12" type="ORF">NEMBOFW57_007728</name>
</gene>
<dbReference type="EMBL" id="JAHCVI010000003">
    <property type="protein sequence ID" value="KAG7288198.1"/>
    <property type="molecule type" value="Genomic_DNA"/>
</dbReference>
<dbReference type="AlphaFoldDB" id="A0AAD4I0Q0"/>
<evidence type="ECO:0000256" key="6">
    <source>
        <dbReference type="ARBA" id="ARBA00022989"/>
    </source>
</evidence>
<dbReference type="SMART" id="SM00744">
    <property type="entry name" value="RINGv"/>
    <property type="match status" value="1"/>
</dbReference>
<keyword evidence="2" id="KW-0812">Transmembrane</keyword>
<evidence type="ECO:0000256" key="1">
    <source>
        <dbReference type="ARBA" id="ARBA00004141"/>
    </source>
</evidence>
<dbReference type="Proteomes" id="UP001197093">
    <property type="component" value="Unassembled WGS sequence"/>
</dbReference>
<feature type="compositionally biased region" description="Acidic residues" evidence="9">
    <location>
        <begin position="330"/>
        <end position="341"/>
    </location>
</feature>
<dbReference type="SUPFAM" id="SSF57850">
    <property type="entry name" value="RING/U-box"/>
    <property type="match status" value="1"/>
</dbReference>
<evidence type="ECO:0000256" key="3">
    <source>
        <dbReference type="ARBA" id="ARBA00022723"/>
    </source>
</evidence>
<evidence type="ECO:0008006" key="14">
    <source>
        <dbReference type="Google" id="ProtNLM"/>
    </source>
</evidence>
<evidence type="ECO:0000256" key="5">
    <source>
        <dbReference type="ARBA" id="ARBA00022833"/>
    </source>
</evidence>
<sequence length="516" mass="55102">MAAPSHGITPAPVATNDQHVCFICLQNEADTPNATWVNPCPCSLEAHEQCMLRWIAETETSNPGSKGGLKCPACKAPITVEEPYDPLLGIRDKLYRKYSRASPYVLATIVLHGTVAGAASYGYLAAALFSGPDAVSRWLRSATGPRLPSAVVKTMMLAAVGPGLVISRWMPSIASVLLVPCATMYGATLIAQEEFLGWPPSPRWALTMIPFVQLTYSHIVYDLFGPLEKRLNRALRGQPAAEEEVAPADEPAQPVAAPEAAAGAMAAHDDEARGIWNPIGNLGRALLGMFADFPPEQVVGVEVQIDQEFEFRIGGGGDNEDQDLGGQVLGEEDGVNGEDDFQILGEDAAGQPPPEQQQQQPQPPAAEGPAAEEGPAEQPAPPPAQGNQPGPQNQNNQNQRRNNDNNAGADPSAFTILINSLASSLLLPAISYGVGELIRVVAPKAWVARPRWGKTATGLLQERWGRSLAGGCLYIVLRDAIALYTKYRRVQVRAKRRVKNVERRRQGSAGGSGGGL</sequence>
<protein>
    <recommendedName>
        <fullName evidence="14">RING-CH-type domain-containing protein</fullName>
    </recommendedName>
</protein>
<accession>A0AAD4I0Q0</accession>
<name>A0AAD4I0Q0_9PEZI</name>
<keyword evidence="7" id="KW-0472">Membrane</keyword>
<keyword evidence="13" id="KW-1185">Reference proteome</keyword>
<dbReference type="Gene3D" id="3.30.40.10">
    <property type="entry name" value="Zinc/RING finger domain, C3HC4 (zinc finger)"/>
    <property type="match status" value="1"/>
</dbReference>
<dbReference type="PROSITE" id="PS51292">
    <property type="entry name" value="ZF_RING_CH"/>
    <property type="match status" value="1"/>
</dbReference>
<evidence type="ECO:0000256" key="8">
    <source>
        <dbReference type="PROSITE-ProRule" id="PRU00175"/>
    </source>
</evidence>
<evidence type="ECO:0000259" key="11">
    <source>
        <dbReference type="PROSITE" id="PS51292"/>
    </source>
</evidence>
<feature type="domain" description="RING-type" evidence="10">
    <location>
        <begin position="21"/>
        <end position="75"/>
    </location>
</feature>
<feature type="compositionally biased region" description="Low complexity" evidence="9">
    <location>
        <begin position="367"/>
        <end position="377"/>
    </location>
</feature>
<keyword evidence="3" id="KW-0479">Metal-binding</keyword>
<dbReference type="InterPro" id="IPR011016">
    <property type="entry name" value="Znf_RING-CH"/>
</dbReference>
<keyword evidence="4 8" id="KW-0863">Zinc-finger</keyword>
<keyword evidence="5" id="KW-0862">Zinc</keyword>
<feature type="compositionally biased region" description="Pro residues" evidence="9">
    <location>
        <begin position="351"/>
        <end position="366"/>
    </location>
</feature>
<keyword evidence="6" id="KW-1133">Transmembrane helix</keyword>
<comment type="caution">
    <text evidence="12">The sequence shown here is derived from an EMBL/GenBank/DDBJ whole genome shotgun (WGS) entry which is preliminary data.</text>
</comment>
<evidence type="ECO:0000259" key="10">
    <source>
        <dbReference type="PROSITE" id="PS50089"/>
    </source>
</evidence>
<dbReference type="GO" id="GO:0016020">
    <property type="term" value="C:membrane"/>
    <property type="evidence" value="ECO:0007669"/>
    <property type="project" value="UniProtKB-SubCell"/>
</dbReference>
<dbReference type="PROSITE" id="PS50089">
    <property type="entry name" value="ZF_RING_2"/>
    <property type="match status" value="1"/>
</dbReference>
<dbReference type="InterPro" id="IPR013083">
    <property type="entry name" value="Znf_RING/FYVE/PHD"/>
</dbReference>
<dbReference type="InterPro" id="IPR001841">
    <property type="entry name" value="Znf_RING"/>
</dbReference>
<proteinExistence type="predicted"/>